<dbReference type="OrthoDB" id="1374869at2"/>
<evidence type="ECO:0000313" key="2">
    <source>
        <dbReference type="Proteomes" id="UP000257136"/>
    </source>
</evidence>
<dbReference type="AlphaFoldDB" id="A0A3E0EPK0"/>
<dbReference type="EMBL" id="QUNI01000004">
    <property type="protein sequence ID" value="REG99650.1"/>
    <property type="molecule type" value="Genomic_DNA"/>
</dbReference>
<protein>
    <submittedName>
        <fullName evidence="1">Uncharacterized protein</fullName>
    </submittedName>
</protein>
<name>A0A3E0EPK0_9FLAO</name>
<organism evidence="1 2">
    <name type="scientific">Flavobacterium aquicola</name>
    <dbReference type="NCBI Taxonomy" id="1682742"/>
    <lineage>
        <taxon>Bacteria</taxon>
        <taxon>Pseudomonadati</taxon>
        <taxon>Bacteroidota</taxon>
        <taxon>Flavobacteriia</taxon>
        <taxon>Flavobacteriales</taxon>
        <taxon>Flavobacteriaceae</taxon>
        <taxon>Flavobacterium</taxon>
    </lineage>
</organism>
<dbReference type="RefSeq" id="WP_115812457.1">
    <property type="nucleotide sequence ID" value="NZ_QUNI01000004.1"/>
</dbReference>
<comment type="caution">
    <text evidence="1">The sequence shown here is derived from an EMBL/GenBank/DDBJ whole genome shotgun (WGS) entry which is preliminary data.</text>
</comment>
<accession>A0A3E0EPK0</accession>
<dbReference type="Proteomes" id="UP000257136">
    <property type="component" value="Unassembled WGS sequence"/>
</dbReference>
<evidence type="ECO:0000313" key="1">
    <source>
        <dbReference type="EMBL" id="REG99650.1"/>
    </source>
</evidence>
<reference evidence="1 2" key="1">
    <citation type="submission" date="2018-08" db="EMBL/GenBank/DDBJ databases">
        <title>Genomic Encyclopedia of Archaeal and Bacterial Type Strains, Phase II (KMG-II): from individual species to whole genera.</title>
        <authorList>
            <person name="Goeker M."/>
        </authorList>
    </citation>
    <scope>NUCLEOTIDE SEQUENCE [LARGE SCALE GENOMIC DNA]</scope>
    <source>
        <strain evidence="1 2">DSM 100880</strain>
    </source>
</reference>
<gene>
    <name evidence="1" type="ORF">C8P67_104280</name>
</gene>
<proteinExistence type="predicted"/>
<sequence>MNIKTLVLLAVIIILILNYKRILSLIEHYQEQRAAKFKRRTGLDLFTLTRISARPKNFLFGLEMYIFPKPVFYFDDNNLYRIKLKEPIIKHALSTINEVRRTSITINERRVWEIIINDSGKQINYRLRSNYDKFDLFLEKIKENPNAIVDSKYVWGIFE</sequence>
<keyword evidence="2" id="KW-1185">Reference proteome</keyword>